<keyword evidence="4 8" id="KW-1133">Transmembrane helix</keyword>
<feature type="transmembrane region" description="Helical" evidence="8">
    <location>
        <begin position="20"/>
        <end position="39"/>
    </location>
</feature>
<feature type="transmembrane region" description="Helical" evidence="8">
    <location>
        <begin position="93"/>
        <end position="112"/>
    </location>
</feature>
<evidence type="ECO:0000313" key="9">
    <source>
        <dbReference type="EMBL" id="CRK93784.1"/>
    </source>
</evidence>
<keyword evidence="5 8" id="KW-0472">Membrane</keyword>
<sequence>MTSKFKNPFKDLMNPTDIYTAQWPLLKLSFFMGIVPYKIVNRENSRLQISVFGFTILILHLILFGFCYIRTITVHESIVSYFFKTEISVLGDTLQLCIGLIGICTVFLYSVIQRHKFVAWFHLMTKIDEQLKEIGIETDYRSTLQFIFLMLAVKFIFFNTYLIGSWVMFKIENIYPNYTCWIVFFMPHIFISIMVVLFICLMKQMKHRFLLLNKILKNLCQQNKLSTGIRRKIVRPCGLCSFYSEPQRSNIKEIVNQISIIHDSLCDACNLVEDYFSAQMLTTVAIAFLIIVFNTYYILGAMFGNANIPGQYFNTVEFITFFSYQIAVHFLSVFAVVFVCSSLSKESGKTAICVHKLLNTTNSEELKVQLTQFSIQLVHRKVKFTACSLFTLDTSFIFTIVKALSTYVIILVQFTINQEAKVELIRRNLEELVKLNNLTMPNDM</sequence>
<comment type="similarity">
    <text evidence="8">Belongs to the insect chemoreceptor superfamily. Gustatory receptor (GR) family.</text>
</comment>
<dbReference type="GO" id="GO:0030424">
    <property type="term" value="C:axon"/>
    <property type="evidence" value="ECO:0007669"/>
    <property type="project" value="TreeGrafter"/>
</dbReference>
<dbReference type="GO" id="GO:0050909">
    <property type="term" value="P:sensory perception of taste"/>
    <property type="evidence" value="ECO:0007669"/>
    <property type="project" value="InterPro"/>
</dbReference>
<accession>A0A1J1I0C1</accession>
<keyword evidence="10" id="KW-1185">Reference proteome</keyword>
<keyword evidence="3 8" id="KW-0812">Transmembrane</keyword>
<dbReference type="AlphaFoldDB" id="A0A1J1I0C1"/>
<evidence type="ECO:0000256" key="5">
    <source>
        <dbReference type="ARBA" id="ARBA00023136"/>
    </source>
</evidence>
<protein>
    <recommendedName>
        <fullName evidence="8">Gustatory receptor</fullName>
    </recommendedName>
</protein>
<reference evidence="9 10" key="1">
    <citation type="submission" date="2015-04" db="EMBL/GenBank/DDBJ databases">
        <authorList>
            <person name="Syromyatnikov M.Y."/>
            <person name="Popov V.N."/>
        </authorList>
    </citation>
    <scope>NUCLEOTIDE SEQUENCE [LARGE SCALE GENOMIC DNA]</scope>
</reference>
<gene>
    <name evidence="9" type="ORF">CLUMA_CG007312</name>
</gene>
<evidence type="ECO:0000256" key="8">
    <source>
        <dbReference type="RuleBase" id="RU363108"/>
    </source>
</evidence>
<dbReference type="Pfam" id="PF08395">
    <property type="entry name" value="7tm_7"/>
    <property type="match status" value="1"/>
</dbReference>
<evidence type="ECO:0000256" key="4">
    <source>
        <dbReference type="ARBA" id="ARBA00022989"/>
    </source>
</evidence>
<name>A0A1J1I0C1_9DIPT</name>
<dbReference type="GO" id="GO:0007635">
    <property type="term" value="P:chemosensory behavior"/>
    <property type="evidence" value="ECO:0007669"/>
    <property type="project" value="TreeGrafter"/>
</dbReference>
<comment type="subcellular location">
    <subcellularLocation>
        <location evidence="1 8">Cell membrane</location>
        <topology evidence="1 8">Multi-pass membrane protein</topology>
    </subcellularLocation>
</comment>
<dbReference type="PANTHER" id="PTHR21143:SF104">
    <property type="entry name" value="GUSTATORY RECEPTOR 8A-RELATED"/>
    <property type="match status" value="1"/>
</dbReference>
<dbReference type="OrthoDB" id="6366728at2759"/>
<dbReference type="Proteomes" id="UP000183832">
    <property type="component" value="Unassembled WGS sequence"/>
</dbReference>
<evidence type="ECO:0000256" key="3">
    <source>
        <dbReference type="ARBA" id="ARBA00022692"/>
    </source>
</evidence>
<evidence type="ECO:0000256" key="2">
    <source>
        <dbReference type="ARBA" id="ARBA00022475"/>
    </source>
</evidence>
<dbReference type="GO" id="GO:0007165">
    <property type="term" value="P:signal transduction"/>
    <property type="evidence" value="ECO:0007669"/>
    <property type="project" value="UniProtKB-KW"/>
</dbReference>
<dbReference type="GO" id="GO:0005886">
    <property type="term" value="C:plasma membrane"/>
    <property type="evidence" value="ECO:0007669"/>
    <property type="project" value="UniProtKB-SubCell"/>
</dbReference>
<keyword evidence="6 8" id="KW-0675">Receptor</keyword>
<dbReference type="GO" id="GO:0008049">
    <property type="term" value="P:male courtship behavior"/>
    <property type="evidence" value="ECO:0007669"/>
    <property type="project" value="TreeGrafter"/>
</dbReference>
<feature type="transmembrane region" description="Helical" evidence="8">
    <location>
        <begin position="280"/>
        <end position="299"/>
    </location>
</feature>
<organism evidence="9 10">
    <name type="scientific">Clunio marinus</name>
    <dbReference type="NCBI Taxonomy" id="568069"/>
    <lineage>
        <taxon>Eukaryota</taxon>
        <taxon>Metazoa</taxon>
        <taxon>Ecdysozoa</taxon>
        <taxon>Arthropoda</taxon>
        <taxon>Hexapoda</taxon>
        <taxon>Insecta</taxon>
        <taxon>Pterygota</taxon>
        <taxon>Neoptera</taxon>
        <taxon>Endopterygota</taxon>
        <taxon>Diptera</taxon>
        <taxon>Nematocera</taxon>
        <taxon>Chironomoidea</taxon>
        <taxon>Chironomidae</taxon>
        <taxon>Clunio</taxon>
    </lineage>
</organism>
<evidence type="ECO:0000313" key="10">
    <source>
        <dbReference type="Proteomes" id="UP000183832"/>
    </source>
</evidence>
<feature type="transmembrane region" description="Helical" evidence="8">
    <location>
        <begin position="146"/>
        <end position="169"/>
    </location>
</feature>
<evidence type="ECO:0000256" key="1">
    <source>
        <dbReference type="ARBA" id="ARBA00004651"/>
    </source>
</evidence>
<feature type="transmembrane region" description="Helical" evidence="8">
    <location>
        <begin position="319"/>
        <end position="340"/>
    </location>
</feature>
<dbReference type="GO" id="GO:0043025">
    <property type="term" value="C:neuronal cell body"/>
    <property type="evidence" value="ECO:0007669"/>
    <property type="project" value="TreeGrafter"/>
</dbReference>
<evidence type="ECO:0000256" key="7">
    <source>
        <dbReference type="ARBA" id="ARBA00023224"/>
    </source>
</evidence>
<keyword evidence="2 8" id="KW-1003">Cell membrane</keyword>
<dbReference type="STRING" id="568069.A0A1J1I0C1"/>
<feature type="transmembrane region" description="Helical" evidence="8">
    <location>
        <begin position="181"/>
        <end position="202"/>
    </location>
</feature>
<comment type="function">
    <text evidence="8">Gustatory receptor which mediates acceptance or avoidance behavior, depending on its substrates.</text>
</comment>
<dbReference type="GO" id="GO:0030425">
    <property type="term" value="C:dendrite"/>
    <property type="evidence" value="ECO:0007669"/>
    <property type="project" value="TreeGrafter"/>
</dbReference>
<keyword evidence="7 8" id="KW-0807">Transducer</keyword>
<dbReference type="EMBL" id="CVRI01000038">
    <property type="protein sequence ID" value="CRK93784.1"/>
    <property type="molecule type" value="Genomic_DNA"/>
</dbReference>
<feature type="transmembrane region" description="Helical" evidence="8">
    <location>
        <begin position="51"/>
        <end position="73"/>
    </location>
</feature>
<dbReference type="PANTHER" id="PTHR21143">
    <property type="entry name" value="INVERTEBRATE GUSTATORY RECEPTOR"/>
    <property type="match status" value="1"/>
</dbReference>
<dbReference type="InterPro" id="IPR013604">
    <property type="entry name" value="7TM_chemorcpt"/>
</dbReference>
<proteinExistence type="inferred from homology"/>
<evidence type="ECO:0000256" key="6">
    <source>
        <dbReference type="ARBA" id="ARBA00023170"/>
    </source>
</evidence>